<dbReference type="STRING" id="322104.A3LXH6"/>
<evidence type="ECO:0000256" key="1">
    <source>
        <dbReference type="SAM" id="MobiDB-lite"/>
    </source>
</evidence>
<evidence type="ECO:0000313" key="3">
    <source>
        <dbReference type="EMBL" id="ABN67460.2"/>
    </source>
</evidence>
<feature type="region of interest" description="Disordered" evidence="1">
    <location>
        <begin position="180"/>
        <end position="220"/>
    </location>
</feature>
<keyword evidence="4" id="KW-1185">Reference proteome</keyword>
<keyword evidence="2" id="KW-0472">Membrane</keyword>
<evidence type="ECO:0000313" key="4">
    <source>
        <dbReference type="Proteomes" id="UP000002258"/>
    </source>
</evidence>
<sequence length="220" mass="24639">MSQFLYQYFLKRTNLDHVFPVGPEEDPYFEEIPPEELHFYQRKGAKRKRKLPSVIPKHDLDILNSVKRKAYRLDLQLSICGLRLGWAGIIGLIPWIGDVISLMFALQILHAAQRIEGGLPPSLQSKMIANIALDFGLGLIPLLGDFCNILYKCNSRNFILLEKYLVQKHGGIPVKAHSAEKSKKASDFPNDGANHKGVSNVPNSAPNGSEKNQHSVQNSV</sequence>
<dbReference type="PANTHER" id="PTHR35519:SF2">
    <property type="entry name" value="PH DOMAIN PROTEIN"/>
    <property type="match status" value="1"/>
</dbReference>
<dbReference type="PANTHER" id="PTHR35519">
    <property type="entry name" value="MEMBRANE PROTEINS"/>
    <property type="match status" value="1"/>
</dbReference>
<dbReference type="HOGENOM" id="CLU_067862_3_0_1"/>
<feature type="transmembrane region" description="Helical" evidence="2">
    <location>
        <begin position="84"/>
        <end position="106"/>
    </location>
</feature>
<dbReference type="eggNOG" id="ENOG502S45T">
    <property type="taxonomic scope" value="Eukaryota"/>
</dbReference>
<dbReference type="RefSeq" id="XP_001385489.2">
    <property type="nucleotide sequence ID" value="XM_001385452.1"/>
</dbReference>
<feature type="compositionally biased region" description="Polar residues" evidence="1">
    <location>
        <begin position="200"/>
        <end position="220"/>
    </location>
</feature>
<dbReference type="OrthoDB" id="2103474at2759"/>
<dbReference type="InParanoid" id="A3LXH6"/>
<dbReference type="AlphaFoldDB" id="A3LXH6"/>
<dbReference type="Pfam" id="PF13430">
    <property type="entry name" value="DUF4112"/>
    <property type="match status" value="1"/>
</dbReference>
<name>A3LXH6_PICST</name>
<keyword evidence="2" id="KW-0812">Transmembrane</keyword>
<dbReference type="KEGG" id="pic:PICST_32818"/>
<dbReference type="InterPro" id="IPR025187">
    <property type="entry name" value="DUF4112"/>
</dbReference>
<dbReference type="GeneID" id="4840367"/>
<accession>A3LXH6</accession>
<protein>
    <submittedName>
        <fullName evidence="3">Uncharacterized protein</fullName>
    </submittedName>
</protein>
<keyword evidence="2" id="KW-1133">Transmembrane helix</keyword>
<dbReference type="OMA" id="CNFCGIR"/>
<dbReference type="Proteomes" id="UP000002258">
    <property type="component" value="Chromosome 6"/>
</dbReference>
<organism evidence="3 4">
    <name type="scientific">Scheffersomyces stipitis (strain ATCC 58785 / CBS 6054 / NBRC 10063 / NRRL Y-11545)</name>
    <name type="common">Yeast</name>
    <name type="synonym">Pichia stipitis</name>
    <dbReference type="NCBI Taxonomy" id="322104"/>
    <lineage>
        <taxon>Eukaryota</taxon>
        <taxon>Fungi</taxon>
        <taxon>Dikarya</taxon>
        <taxon>Ascomycota</taxon>
        <taxon>Saccharomycotina</taxon>
        <taxon>Pichiomycetes</taxon>
        <taxon>Debaryomycetaceae</taxon>
        <taxon>Scheffersomyces</taxon>
    </lineage>
</organism>
<dbReference type="EMBL" id="CP000500">
    <property type="protein sequence ID" value="ABN67460.2"/>
    <property type="molecule type" value="Genomic_DNA"/>
</dbReference>
<proteinExistence type="predicted"/>
<feature type="transmembrane region" description="Helical" evidence="2">
    <location>
        <begin position="127"/>
        <end position="151"/>
    </location>
</feature>
<reference evidence="3 4" key="1">
    <citation type="journal article" date="2007" name="Nat. Biotechnol.">
        <title>Genome sequence of the lignocellulose-bioconverting and xylose-fermenting yeast Pichia stipitis.</title>
        <authorList>
            <person name="Jeffries T.W."/>
            <person name="Grigoriev I.V."/>
            <person name="Grimwood J."/>
            <person name="Laplaza J.M."/>
            <person name="Aerts A."/>
            <person name="Salamov A."/>
            <person name="Schmutz J."/>
            <person name="Lindquist E."/>
            <person name="Dehal P."/>
            <person name="Shapiro H."/>
            <person name="Jin Y.S."/>
            <person name="Passoth V."/>
            <person name="Richardson P.M."/>
        </authorList>
    </citation>
    <scope>NUCLEOTIDE SEQUENCE [LARGE SCALE GENOMIC DNA]</scope>
    <source>
        <strain evidence="4">ATCC 58785 / CBS 6054 / NBRC 10063 / NRRL Y-11545</strain>
    </source>
</reference>
<evidence type="ECO:0000256" key="2">
    <source>
        <dbReference type="SAM" id="Phobius"/>
    </source>
</evidence>
<gene>
    <name evidence="3" type="ORF">PICST_32818</name>
</gene>